<organism evidence="3 4">
    <name type="scientific">Oceanirhabdus seepicola</name>
    <dbReference type="NCBI Taxonomy" id="2828781"/>
    <lineage>
        <taxon>Bacteria</taxon>
        <taxon>Bacillati</taxon>
        <taxon>Bacillota</taxon>
        <taxon>Clostridia</taxon>
        <taxon>Eubacteriales</taxon>
        <taxon>Clostridiaceae</taxon>
        <taxon>Oceanirhabdus</taxon>
    </lineage>
</organism>
<evidence type="ECO:0000259" key="2">
    <source>
        <dbReference type="Pfam" id="PF07670"/>
    </source>
</evidence>
<evidence type="ECO:0000256" key="1">
    <source>
        <dbReference type="SAM" id="Phobius"/>
    </source>
</evidence>
<keyword evidence="4" id="KW-1185">Reference proteome</keyword>
<keyword evidence="1" id="KW-0812">Transmembrane</keyword>
<reference evidence="3" key="2">
    <citation type="submission" date="2021-04" db="EMBL/GenBank/DDBJ databases">
        <authorList>
            <person name="Dong X."/>
        </authorList>
    </citation>
    <scope>NUCLEOTIDE SEQUENCE</scope>
    <source>
        <strain evidence="3">ZWT</strain>
    </source>
</reference>
<sequence length="191" mass="20778">MINKIWFSLIVLGILCTFLTGTTQITIDAITVSAKSTIELIIALTGFLCFWNGMLNIAEKSGLTKSIAKLLKPILMFLFKKEGREEKALGAIVMNLTSNMFGISNAATPFGIKAMEEMQKHNPIKDRATNDMVLFLVMNAACIQIIPTTIISIRSAASSTNPTFIILPAILSTSIAALVGIGSCKILERYF</sequence>
<gene>
    <name evidence="3" type="ORF">KDK92_09020</name>
</gene>
<feature type="domain" description="Nucleoside transporter/FeoB GTPase Gate" evidence="2">
    <location>
        <begin position="43"/>
        <end position="154"/>
    </location>
</feature>
<comment type="caution">
    <text evidence="3">The sequence shown here is derived from an EMBL/GenBank/DDBJ whole genome shotgun (WGS) entry which is preliminary data.</text>
</comment>
<feature type="transmembrane region" description="Helical" evidence="1">
    <location>
        <begin position="133"/>
        <end position="153"/>
    </location>
</feature>
<accession>A0A9J6P2X8</accession>
<keyword evidence="1" id="KW-0472">Membrane</keyword>
<evidence type="ECO:0000313" key="4">
    <source>
        <dbReference type="Proteomes" id="UP001056429"/>
    </source>
</evidence>
<name>A0A9J6P2X8_9CLOT</name>
<dbReference type="EMBL" id="JAGSOJ010000002">
    <property type="protein sequence ID" value="MCM1989880.1"/>
    <property type="molecule type" value="Genomic_DNA"/>
</dbReference>
<reference evidence="3" key="1">
    <citation type="journal article" date="2021" name="mSystems">
        <title>Bacteria and Archaea Synergistically Convert Glycine Betaine to Biogenic Methane in the Formosa Cold Seep of the South China Sea.</title>
        <authorList>
            <person name="Li L."/>
            <person name="Zhang W."/>
            <person name="Zhang S."/>
            <person name="Song L."/>
            <person name="Sun Q."/>
            <person name="Zhang H."/>
            <person name="Xiang H."/>
            <person name="Dong X."/>
        </authorList>
    </citation>
    <scope>NUCLEOTIDE SEQUENCE</scope>
    <source>
        <strain evidence="3">ZWT</strain>
    </source>
</reference>
<dbReference type="InterPro" id="IPR011642">
    <property type="entry name" value="Gate_dom"/>
</dbReference>
<protein>
    <submittedName>
        <fullName evidence="3">Spore maturation protein</fullName>
    </submittedName>
</protein>
<evidence type="ECO:0000313" key="3">
    <source>
        <dbReference type="EMBL" id="MCM1989880.1"/>
    </source>
</evidence>
<proteinExistence type="predicted"/>
<dbReference type="Proteomes" id="UP001056429">
    <property type="component" value="Unassembled WGS sequence"/>
</dbReference>
<feature type="transmembrane region" description="Helical" evidence="1">
    <location>
        <begin position="40"/>
        <end position="58"/>
    </location>
</feature>
<dbReference type="AlphaFoldDB" id="A0A9J6P2X8"/>
<feature type="transmembrane region" description="Helical" evidence="1">
    <location>
        <begin position="165"/>
        <end position="187"/>
    </location>
</feature>
<dbReference type="RefSeq" id="WP_250859906.1">
    <property type="nucleotide sequence ID" value="NZ_JAGSOJ010000002.1"/>
</dbReference>
<dbReference type="Pfam" id="PF07670">
    <property type="entry name" value="Gate"/>
    <property type="match status" value="1"/>
</dbReference>
<keyword evidence="1" id="KW-1133">Transmembrane helix</keyword>